<proteinExistence type="predicted"/>
<gene>
    <name evidence="3" type="ORF">KDW_07680</name>
</gene>
<dbReference type="InterPro" id="IPR025510">
    <property type="entry name" value="DUF4397"/>
</dbReference>
<evidence type="ECO:0000313" key="4">
    <source>
        <dbReference type="Proteomes" id="UP000326912"/>
    </source>
</evidence>
<protein>
    <submittedName>
        <fullName evidence="3">Cell wall anchor</fullName>
    </submittedName>
</protein>
<sequence>MKQKRSFGICFKHLFLTLSILVLFIGMSGNAFAAADTTSLVRIVHASPDAGPVDVFVDGKAVLKNLAFGTVTSYTAIPSGEHTIKVAPAGKGIKAAVITSSGRIPSGHVYTVAAIGTKEKGLDLQTFADDNSIKEGSAKVRVYHLSPNAGPVDVLVKGKHVITELGYKGASNYLTVPAGSYTFDVHAVRAGVTVPVKATLKKDTITSVFALGLYKGTPSLQFVVSTTTGASS</sequence>
<dbReference type="Proteomes" id="UP000326912">
    <property type="component" value="Unassembled WGS sequence"/>
</dbReference>
<dbReference type="EMBL" id="BKZW01000001">
    <property type="protein sequence ID" value="GER86606.1"/>
    <property type="molecule type" value="Genomic_DNA"/>
</dbReference>
<dbReference type="RefSeq" id="WP_162004923.1">
    <property type="nucleotide sequence ID" value="NZ_BKZW01000001.1"/>
</dbReference>
<organism evidence="3 4">
    <name type="scientific">Dictyobacter vulcani</name>
    <dbReference type="NCBI Taxonomy" id="2607529"/>
    <lineage>
        <taxon>Bacteria</taxon>
        <taxon>Bacillati</taxon>
        <taxon>Chloroflexota</taxon>
        <taxon>Ktedonobacteria</taxon>
        <taxon>Ktedonobacterales</taxon>
        <taxon>Dictyobacteraceae</taxon>
        <taxon>Dictyobacter</taxon>
    </lineage>
</organism>
<keyword evidence="4" id="KW-1185">Reference proteome</keyword>
<feature type="chain" id="PRO_5023822336" evidence="1">
    <location>
        <begin position="34"/>
        <end position="232"/>
    </location>
</feature>
<reference evidence="3 4" key="1">
    <citation type="submission" date="2019-10" db="EMBL/GenBank/DDBJ databases">
        <title>Dictyobacter vulcani sp. nov., within the class Ktedonobacteria, isolated from soil of volcanic Mt. Zao.</title>
        <authorList>
            <person name="Zheng Y."/>
            <person name="Wang C.M."/>
            <person name="Sakai Y."/>
            <person name="Abe K."/>
            <person name="Yokota A."/>
            <person name="Yabe S."/>
        </authorList>
    </citation>
    <scope>NUCLEOTIDE SEQUENCE [LARGE SCALE GENOMIC DNA]</scope>
    <source>
        <strain evidence="3 4">W12</strain>
    </source>
</reference>
<feature type="signal peptide" evidence="1">
    <location>
        <begin position="1"/>
        <end position="33"/>
    </location>
</feature>
<keyword evidence="1" id="KW-0732">Signal</keyword>
<feature type="domain" description="DUF4397" evidence="2">
    <location>
        <begin position="39"/>
        <end position="154"/>
    </location>
</feature>
<evidence type="ECO:0000313" key="3">
    <source>
        <dbReference type="EMBL" id="GER86606.1"/>
    </source>
</evidence>
<dbReference type="Pfam" id="PF14344">
    <property type="entry name" value="DUF4397"/>
    <property type="match status" value="1"/>
</dbReference>
<accession>A0A5J4KN41</accession>
<evidence type="ECO:0000259" key="2">
    <source>
        <dbReference type="Pfam" id="PF14344"/>
    </source>
</evidence>
<dbReference type="AlphaFoldDB" id="A0A5J4KN41"/>
<evidence type="ECO:0000256" key="1">
    <source>
        <dbReference type="SAM" id="SignalP"/>
    </source>
</evidence>
<name>A0A5J4KN41_9CHLR</name>
<comment type="caution">
    <text evidence="3">The sequence shown here is derived from an EMBL/GenBank/DDBJ whole genome shotgun (WGS) entry which is preliminary data.</text>
</comment>